<accession>A0A392QYY7</accession>
<dbReference type="AlphaFoldDB" id="A0A392QYY7"/>
<dbReference type="Proteomes" id="UP000265520">
    <property type="component" value="Unassembled WGS sequence"/>
</dbReference>
<feature type="non-terminal residue" evidence="1">
    <location>
        <position position="91"/>
    </location>
</feature>
<evidence type="ECO:0000313" key="1">
    <source>
        <dbReference type="EMBL" id="MCI29104.1"/>
    </source>
</evidence>
<proteinExistence type="predicted"/>
<sequence length="91" mass="10558">MEGENCRWNLLWRRNLFSWEEESVAQLVGSLANVTLSHEEDKWWWSLNPEGSFSVKSAYDALLREIIPGPTLSLFETKIFDSIWESPAPSK</sequence>
<reference evidence="1 2" key="1">
    <citation type="journal article" date="2018" name="Front. Plant Sci.">
        <title>Red Clover (Trifolium pratense) and Zigzag Clover (T. medium) - A Picture of Genomic Similarities and Differences.</title>
        <authorList>
            <person name="Dluhosova J."/>
            <person name="Istvanek J."/>
            <person name="Nedelnik J."/>
            <person name="Repkova J."/>
        </authorList>
    </citation>
    <scope>NUCLEOTIDE SEQUENCE [LARGE SCALE GENOMIC DNA]</scope>
    <source>
        <strain evidence="2">cv. 10/8</strain>
        <tissue evidence="1">Leaf</tissue>
    </source>
</reference>
<keyword evidence="2" id="KW-1185">Reference proteome</keyword>
<protein>
    <submittedName>
        <fullName evidence="1">Uncharacterized protein</fullName>
    </submittedName>
</protein>
<name>A0A392QYY7_9FABA</name>
<organism evidence="1 2">
    <name type="scientific">Trifolium medium</name>
    <dbReference type="NCBI Taxonomy" id="97028"/>
    <lineage>
        <taxon>Eukaryota</taxon>
        <taxon>Viridiplantae</taxon>
        <taxon>Streptophyta</taxon>
        <taxon>Embryophyta</taxon>
        <taxon>Tracheophyta</taxon>
        <taxon>Spermatophyta</taxon>
        <taxon>Magnoliopsida</taxon>
        <taxon>eudicotyledons</taxon>
        <taxon>Gunneridae</taxon>
        <taxon>Pentapetalae</taxon>
        <taxon>rosids</taxon>
        <taxon>fabids</taxon>
        <taxon>Fabales</taxon>
        <taxon>Fabaceae</taxon>
        <taxon>Papilionoideae</taxon>
        <taxon>50 kb inversion clade</taxon>
        <taxon>NPAAA clade</taxon>
        <taxon>Hologalegina</taxon>
        <taxon>IRL clade</taxon>
        <taxon>Trifolieae</taxon>
        <taxon>Trifolium</taxon>
    </lineage>
</organism>
<dbReference type="EMBL" id="LXQA010170318">
    <property type="protein sequence ID" value="MCI29104.1"/>
    <property type="molecule type" value="Genomic_DNA"/>
</dbReference>
<comment type="caution">
    <text evidence="1">The sequence shown here is derived from an EMBL/GenBank/DDBJ whole genome shotgun (WGS) entry which is preliminary data.</text>
</comment>
<evidence type="ECO:0000313" key="2">
    <source>
        <dbReference type="Proteomes" id="UP000265520"/>
    </source>
</evidence>